<proteinExistence type="predicted"/>
<protein>
    <recommendedName>
        <fullName evidence="3">DUF218 domain-containing protein</fullName>
    </recommendedName>
</protein>
<reference evidence="1 2" key="1">
    <citation type="journal article" date="2016" name="Nat. Commun.">
        <title>Thousands of microbial genomes shed light on interconnected biogeochemical processes in an aquifer system.</title>
        <authorList>
            <person name="Anantharaman K."/>
            <person name="Brown C.T."/>
            <person name="Hug L.A."/>
            <person name="Sharon I."/>
            <person name="Castelle C.J."/>
            <person name="Probst A.J."/>
            <person name="Thomas B.C."/>
            <person name="Singh A."/>
            <person name="Wilkins M.J."/>
            <person name="Karaoz U."/>
            <person name="Brodie E.L."/>
            <person name="Williams K.H."/>
            <person name="Hubbard S.S."/>
            <person name="Banfield J.F."/>
        </authorList>
    </citation>
    <scope>NUCLEOTIDE SEQUENCE [LARGE SCALE GENOMIC DNA]</scope>
</reference>
<dbReference type="EMBL" id="MHRJ01000052">
    <property type="protein sequence ID" value="OHA21111.1"/>
    <property type="molecule type" value="Genomic_DNA"/>
</dbReference>
<evidence type="ECO:0000313" key="2">
    <source>
        <dbReference type="Proteomes" id="UP000176493"/>
    </source>
</evidence>
<comment type="caution">
    <text evidence="1">The sequence shown here is derived from an EMBL/GenBank/DDBJ whole genome shotgun (WGS) entry which is preliminary data.</text>
</comment>
<organism evidence="1 2">
    <name type="scientific">Candidatus Taylorbacteria bacterium RIFCSPHIGHO2_02_49_25</name>
    <dbReference type="NCBI Taxonomy" id="1802305"/>
    <lineage>
        <taxon>Bacteria</taxon>
        <taxon>Candidatus Tayloriibacteriota</taxon>
    </lineage>
</organism>
<name>A0A1G2MDM4_9BACT</name>
<accession>A0A1G2MDM4</accession>
<gene>
    <name evidence="1" type="ORF">A2W52_01725</name>
</gene>
<dbReference type="Proteomes" id="UP000176493">
    <property type="component" value="Unassembled WGS sequence"/>
</dbReference>
<evidence type="ECO:0008006" key="3">
    <source>
        <dbReference type="Google" id="ProtNLM"/>
    </source>
</evidence>
<sequence>MHDEGFKPRALRLSVDDESSNCFVGGAMLNVKAGAVLCATHSPKAVVCGYGGQSSYLTAVPDSQSDSEVLSAQLEGLIGPLREGNPEIIVWQRGRVAKSGGTNTDAELQNIFEFAVERSFTSVGIVTVFVHLMRTVTMVRTHLANPAWNHLRLQFFASEDVLYQDDTKWGPRLQAMNGSQSFLRTMFYECRGLNALLAGKY</sequence>
<dbReference type="AlphaFoldDB" id="A0A1G2MDM4"/>
<evidence type="ECO:0000313" key="1">
    <source>
        <dbReference type="EMBL" id="OHA21111.1"/>
    </source>
</evidence>